<comment type="caution">
    <text evidence="1">The sequence shown here is derived from an EMBL/GenBank/DDBJ whole genome shotgun (WGS) entry which is preliminary data.</text>
</comment>
<name>A0ABS9QLE8_9HYPH</name>
<keyword evidence="2" id="KW-1185">Reference proteome</keyword>
<evidence type="ECO:0000313" key="2">
    <source>
        <dbReference type="Proteomes" id="UP001201701"/>
    </source>
</evidence>
<accession>A0ABS9QLE8</accession>
<dbReference type="EMBL" id="JAKREW010000037">
    <property type="protein sequence ID" value="MCG7508265.1"/>
    <property type="molecule type" value="Genomic_DNA"/>
</dbReference>
<reference evidence="1 2" key="1">
    <citation type="submission" date="2022-02" db="EMBL/GenBank/DDBJ databases">
        <title>Draft genome sequence of Mezorhizobium retamae strain IRAMC:0171 isolated from Retama raetam nodules.</title>
        <authorList>
            <person name="Bengaied R."/>
            <person name="Sbissi I."/>
            <person name="Huber K."/>
            <person name="Ghodbane F."/>
            <person name="Nouioui I."/>
            <person name="Tarhouni M."/>
            <person name="Gtari M."/>
        </authorList>
    </citation>
    <scope>NUCLEOTIDE SEQUENCE [LARGE SCALE GENOMIC DNA]</scope>
    <source>
        <strain evidence="1 2">IRAMC:0171</strain>
    </source>
</reference>
<protein>
    <submittedName>
        <fullName evidence="1">Uncharacterized protein</fullName>
    </submittedName>
</protein>
<sequence length="83" mass="9005">MAVNHSAIGGIAYPGDMAALTRIYDDLCNERGFFEGSAAAEDLARATMSLFSQGVFDEHEIRESIALYLGRKSPAAKMLRGNH</sequence>
<gene>
    <name evidence="1" type="ORF">L4923_24805</name>
</gene>
<proteinExistence type="predicted"/>
<dbReference type="RefSeq" id="WP_239369779.1">
    <property type="nucleotide sequence ID" value="NZ_JAKREW010000037.1"/>
</dbReference>
<dbReference type="Proteomes" id="UP001201701">
    <property type="component" value="Unassembled WGS sequence"/>
</dbReference>
<organism evidence="1 2">
    <name type="scientific">Mesorhizobium retamae</name>
    <dbReference type="NCBI Taxonomy" id="2912854"/>
    <lineage>
        <taxon>Bacteria</taxon>
        <taxon>Pseudomonadati</taxon>
        <taxon>Pseudomonadota</taxon>
        <taxon>Alphaproteobacteria</taxon>
        <taxon>Hyphomicrobiales</taxon>
        <taxon>Phyllobacteriaceae</taxon>
        <taxon>Mesorhizobium</taxon>
    </lineage>
</organism>
<evidence type="ECO:0000313" key="1">
    <source>
        <dbReference type="EMBL" id="MCG7508265.1"/>
    </source>
</evidence>